<evidence type="ECO:0000313" key="3">
    <source>
        <dbReference type="Proteomes" id="UP000036890"/>
    </source>
</evidence>
<gene>
    <name evidence="2" type="ORF">W7K_15290</name>
</gene>
<name>A0A0L8A880_9GAMM</name>
<dbReference type="Proteomes" id="UP000036890">
    <property type="component" value="Unassembled WGS sequence"/>
</dbReference>
<sequence length="184" mass="20232">MEVNSTQNDCRPARSPQRRLMLRMSLALLSVSFAQSAFAGQWVPTGRLLWVDSETIQPYPVAYTNFCQGGVDGPSGVYLYGDWGSEGLGSCPTDAYTGFDNMKYGGGTCRPDPQGVGGGYSCQEYHHVFAGQKYQGPIPATCSTPGLYGVTNYYRAELVYFGSGDNPNDYYDRFFESSTEYVCQ</sequence>
<reference evidence="2 3" key="1">
    <citation type="journal article" date="2012" name="J. Bacteriol.">
        <title>Genome sequence of a novel nicotine-degrading strain, Pseudomonas geniculata N1.</title>
        <authorList>
            <person name="Tang H."/>
            <person name="Yu H."/>
            <person name="Tai C."/>
            <person name="Huang K."/>
            <person name="Liu Y."/>
            <person name="Wang L."/>
            <person name="Yao Y."/>
            <person name="Wu G."/>
            <person name="Xu P."/>
        </authorList>
    </citation>
    <scope>NUCLEOTIDE SEQUENCE [LARGE SCALE GENOMIC DNA]</scope>
    <source>
        <strain evidence="2 3">N1</strain>
    </source>
</reference>
<protein>
    <submittedName>
        <fullName evidence="2">Uncharacterized protein</fullName>
    </submittedName>
</protein>
<feature type="chain" id="PRO_5005579562" evidence="1">
    <location>
        <begin position="40"/>
        <end position="184"/>
    </location>
</feature>
<organism evidence="2 3">
    <name type="scientific">Stenotrophomonas geniculata N1</name>
    <dbReference type="NCBI Taxonomy" id="1167641"/>
    <lineage>
        <taxon>Bacteria</taxon>
        <taxon>Pseudomonadati</taxon>
        <taxon>Pseudomonadota</taxon>
        <taxon>Gammaproteobacteria</taxon>
        <taxon>Lysobacterales</taxon>
        <taxon>Lysobacteraceae</taxon>
        <taxon>Stenotrophomonas</taxon>
    </lineage>
</organism>
<feature type="signal peptide" evidence="1">
    <location>
        <begin position="1"/>
        <end position="39"/>
    </location>
</feature>
<evidence type="ECO:0000256" key="1">
    <source>
        <dbReference type="SAM" id="SignalP"/>
    </source>
</evidence>
<proteinExistence type="predicted"/>
<accession>A0A0L8A880</accession>
<evidence type="ECO:0000313" key="2">
    <source>
        <dbReference type="EMBL" id="KOE98446.1"/>
    </source>
</evidence>
<dbReference type="EMBL" id="AJLO02000029">
    <property type="protein sequence ID" value="KOE98446.1"/>
    <property type="molecule type" value="Genomic_DNA"/>
</dbReference>
<dbReference type="AlphaFoldDB" id="A0A0L8A880"/>
<comment type="caution">
    <text evidence="2">The sequence shown here is derived from an EMBL/GenBank/DDBJ whole genome shotgun (WGS) entry which is preliminary data.</text>
</comment>
<keyword evidence="1" id="KW-0732">Signal</keyword>